<proteinExistence type="predicted"/>
<gene>
    <name evidence="2" type="ORF">LAZ67_8002825</name>
</gene>
<evidence type="ECO:0000313" key="3">
    <source>
        <dbReference type="Proteomes" id="UP001235939"/>
    </source>
</evidence>
<keyword evidence="3" id="KW-1185">Reference proteome</keyword>
<protein>
    <recommendedName>
        <fullName evidence="4">MARVEL domain-containing protein</fullName>
    </recommendedName>
</protein>
<keyword evidence="1" id="KW-0812">Transmembrane</keyword>
<keyword evidence="1" id="KW-1133">Transmembrane helix</keyword>
<evidence type="ECO:0000256" key="1">
    <source>
        <dbReference type="SAM" id="Phobius"/>
    </source>
</evidence>
<sequence>MLIGAVCLGIVGYYGTHHRGGGFSGNEQQTLFFLVSFGCLLSTALMFLTSLCSLITSSVLSKTLFEFLYHLVSFILYLSAALSFLIDLTERNKGRYREDGYDAKMAAAVRSHIYS</sequence>
<feature type="transmembrane region" description="Helical" evidence="1">
    <location>
        <begin position="68"/>
        <end position="88"/>
    </location>
</feature>
<accession>A0ABY6KUY2</accession>
<reference evidence="2 3" key="1">
    <citation type="submission" date="2022-01" db="EMBL/GenBank/DDBJ databases">
        <title>A chromosomal length assembly of Cordylochernes scorpioides.</title>
        <authorList>
            <person name="Zeh D."/>
            <person name="Zeh J."/>
        </authorList>
    </citation>
    <scope>NUCLEOTIDE SEQUENCE [LARGE SCALE GENOMIC DNA]</scope>
    <source>
        <strain evidence="2">IN4F17</strain>
        <tissue evidence="2">Whole Body</tissue>
    </source>
</reference>
<dbReference type="EMBL" id="CP092870">
    <property type="protein sequence ID" value="UYV71375.1"/>
    <property type="molecule type" value="Genomic_DNA"/>
</dbReference>
<feature type="transmembrane region" description="Helical" evidence="1">
    <location>
        <begin position="31"/>
        <end position="56"/>
    </location>
</feature>
<evidence type="ECO:0000313" key="2">
    <source>
        <dbReference type="EMBL" id="UYV71375.1"/>
    </source>
</evidence>
<keyword evidence="1" id="KW-0472">Membrane</keyword>
<dbReference type="Proteomes" id="UP001235939">
    <property type="component" value="Chromosome 08"/>
</dbReference>
<name>A0ABY6KUY2_9ARAC</name>
<evidence type="ECO:0008006" key="4">
    <source>
        <dbReference type="Google" id="ProtNLM"/>
    </source>
</evidence>
<organism evidence="2 3">
    <name type="scientific">Cordylochernes scorpioides</name>
    <dbReference type="NCBI Taxonomy" id="51811"/>
    <lineage>
        <taxon>Eukaryota</taxon>
        <taxon>Metazoa</taxon>
        <taxon>Ecdysozoa</taxon>
        <taxon>Arthropoda</taxon>
        <taxon>Chelicerata</taxon>
        <taxon>Arachnida</taxon>
        <taxon>Pseudoscorpiones</taxon>
        <taxon>Cheliferoidea</taxon>
        <taxon>Chernetidae</taxon>
        <taxon>Cordylochernes</taxon>
    </lineage>
</organism>